<feature type="region of interest" description="Disordered" evidence="1">
    <location>
        <begin position="290"/>
        <end position="576"/>
    </location>
</feature>
<dbReference type="GO" id="GO:0005654">
    <property type="term" value="C:nucleoplasm"/>
    <property type="evidence" value="ECO:0007669"/>
    <property type="project" value="TreeGrafter"/>
</dbReference>
<feature type="domain" description="U1-type" evidence="2">
    <location>
        <begin position="35"/>
        <end position="69"/>
    </location>
</feature>
<dbReference type="GO" id="GO:0045892">
    <property type="term" value="P:negative regulation of DNA-templated transcription"/>
    <property type="evidence" value="ECO:0007669"/>
    <property type="project" value="TreeGrafter"/>
</dbReference>
<reference evidence="4" key="2">
    <citation type="submission" date="2021-02" db="UniProtKB">
        <authorList>
            <consortium name="EnsemblMetazoa"/>
        </authorList>
    </citation>
    <scope>IDENTIFICATION</scope>
    <source>
        <strain evidence="4">JHB</strain>
    </source>
</reference>
<dbReference type="VEuPathDB" id="VectorBase:CPIJ019775"/>
<dbReference type="GO" id="GO:0008270">
    <property type="term" value="F:zinc ion binding"/>
    <property type="evidence" value="ECO:0007669"/>
    <property type="project" value="InterPro"/>
</dbReference>
<dbReference type="OrthoDB" id="10072641at2759"/>
<feature type="compositionally biased region" description="Basic and acidic residues" evidence="1">
    <location>
        <begin position="306"/>
        <end position="316"/>
    </location>
</feature>
<dbReference type="EnsemblMetazoa" id="CPIJ019775-RA">
    <property type="protein sequence ID" value="CPIJ019775-PA"/>
    <property type="gene ID" value="CPIJ019775"/>
</dbReference>
<sequence length="705" mass="78541">MVQFTKSSLKQEKSGDSKPPPPPSLSQVNHVFYDPELHWCSTCDIFPKTAKDYLNHLHSTDHTAKAAAASQEYPWRDKLPDGDEPVNNPALPPKRVPIRGLQFFVPAPAWYCKLCNYWMGDLHCASTHLKSSKHRECYGQYIESHANFEIDWMSDRQKAYERMRDLAPGTIPFGGGPDSGPNDFLTSGLMPIKDGKKKKSKKEDKKDKKKKKRSKKKKKRAASSSSSDSSSDSDSDPEKKSAKGDEFDPATSIRVAMRNLLKAQEAASKEAKAEETAAGKWTVVQTAAVAPKELTAPPPPFMTEGAESREKKRDELMISQWVTPEPIISEKEKQMLEQLKGKLKKRDEVPPPPKSPPGRFREPEDNFRRELDDRRRISRRVIEKPIVNFPPEPKPKLTKKSRDKKDDDKKDKKPVSMSIPGQKKLPFIGRMPVFKKQQQDAKKEEITVPENMDLEEPPGQENGTKTQPEEFGDMMPDPYQYVALMGAAPPPPPNSHPGKPDQSMLPPGIDEAEAADAPKPISDAPIPRKGPLPKDFQQALDILFDGDKPKPADVIANETKPPELPPPPPVEPATIDTDQPQMIVPEAIEMYNQQMAAQYSSAAVVSSAAVSYQADDESQNQPLEMTGLKQEKSSPPAPLESIPTPTHVSEEEGSRESKNGTAEPEQEVVAPKVEVENEETRRKRAELEELAMLGIDADDMAAQIF</sequence>
<dbReference type="GO" id="GO:0045893">
    <property type="term" value="P:positive regulation of DNA-templated transcription"/>
    <property type="evidence" value="ECO:0007669"/>
    <property type="project" value="TreeGrafter"/>
</dbReference>
<dbReference type="OMA" id="GMATTEQ"/>
<accession>B0XK38</accession>
<evidence type="ECO:0000313" key="5">
    <source>
        <dbReference type="Proteomes" id="UP000002320"/>
    </source>
</evidence>
<proteinExistence type="predicted"/>
<feature type="compositionally biased region" description="Basic and acidic residues" evidence="1">
    <location>
        <begin position="236"/>
        <end position="246"/>
    </location>
</feature>
<dbReference type="STRING" id="7176.B0XK38"/>
<feature type="compositionally biased region" description="Low complexity" evidence="1">
    <location>
        <begin position="222"/>
        <end position="232"/>
    </location>
</feature>
<dbReference type="InterPro" id="IPR055309">
    <property type="entry name" value="Znf318-like"/>
</dbReference>
<evidence type="ECO:0000313" key="4">
    <source>
        <dbReference type="EnsemblMetazoa" id="CPIJ019775-PA"/>
    </source>
</evidence>
<reference evidence="3" key="1">
    <citation type="submission" date="2007-03" db="EMBL/GenBank/DDBJ databases">
        <title>Annotation of Culex pipiens quinquefasciatus.</title>
        <authorList>
            <consortium name="The Broad Institute Genome Sequencing Platform"/>
            <person name="Atkinson P.W."/>
            <person name="Hemingway J."/>
            <person name="Christensen B.M."/>
            <person name="Higgs S."/>
            <person name="Kodira C."/>
            <person name="Hannick L."/>
            <person name="Megy K."/>
            <person name="O'Leary S."/>
            <person name="Pearson M."/>
            <person name="Haas B.J."/>
            <person name="Mauceli E."/>
            <person name="Wortman J.R."/>
            <person name="Lee N.H."/>
            <person name="Guigo R."/>
            <person name="Stanke M."/>
            <person name="Alvarado L."/>
            <person name="Amedeo P."/>
            <person name="Antoine C.H."/>
            <person name="Arensburger P."/>
            <person name="Bidwell S.L."/>
            <person name="Crawford M."/>
            <person name="Camaro F."/>
            <person name="Devon K."/>
            <person name="Engels R."/>
            <person name="Hammond M."/>
            <person name="Howarth C."/>
            <person name="Koehrsen M."/>
            <person name="Lawson D."/>
            <person name="Montgomery P."/>
            <person name="Nene V."/>
            <person name="Nusbaum C."/>
            <person name="Puiu D."/>
            <person name="Romero-Severson J."/>
            <person name="Severson D.W."/>
            <person name="Shumway M."/>
            <person name="Sisk P."/>
            <person name="Stolte C."/>
            <person name="Zeng Q."/>
            <person name="Eisenstadt E."/>
            <person name="Fraser-Liggett C."/>
            <person name="Strausberg R."/>
            <person name="Galagan J."/>
            <person name="Birren B."/>
            <person name="Collins F.H."/>
        </authorList>
    </citation>
    <scope>NUCLEOTIDE SEQUENCE [LARGE SCALE GENOMIC DNA]</scope>
    <source>
        <strain evidence="3">JHB</strain>
    </source>
</reference>
<feature type="compositionally biased region" description="Basic and acidic residues" evidence="1">
    <location>
        <begin position="673"/>
        <end position="682"/>
    </location>
</feature>
<evidence type="ECO:0000259" key="2">
    <source>
        <dbReference type="SMART" id="SM00451"/>
    </source>
</evidence>
<evidence type="ECO:0000313" key="3">
    <source>
        <dbReference type="EMBL" id="EDS31162.1"/>
    </source>
</evidence>
<dbReference type="Proteomes" id="UP000002320">
    <property type="component" value="Unassembled WGS sequence"/>
</dbReference>
<feature type="region of interest" description="Disordered" evidence="1">
    <location>
        <begin position="1"/>
        <end position="27"/>
    </location>
</feature>
<dbReference type="KEGG" id="cqu:CpipJ_CPIJ019775"/>
<dbReference type="eggNOG" id="ENOG502R1ZF">
    <property type="taxonomic scope" value="Eukaryota"/>
</dbReference>
<feature type="compositionally biased region" description="Low complexity" evidence="1">
    <location>
        <begin position="599"/>
        <end position="613"/>
    </location>
</feature>
<feature type="region of interest" description="Disordered" evidence="1">
    <location>
        <begin position="599"/>
        <end position="682"/>
    </location>
</feature>
<dbReference type="GO" id="GO:0003676">
    <property type="term" value="F:nucleic acid binding"/>
    <property type="evidence" value="ECO:0007669"/>
    <property type="project" value="InterPro"/>
</dbReference>
<feature type="compositionally biased region" description="Basic and acidic residues" evidence="1">
    <location>
        <begin position="437"/>
        <end position="446"/>
    </location>
</feature>
<evidence type="ECO:0000256" key="1">
    <source>
        <dbReference type="SAM" id="MobiDB-lite"/>
    </source>
</evidence>
<keyword evidence="5" id="KW-1185">Reference proteome</keyword>
<name>B0XK38_CULQU</name>
<feature type="region of interest" description="Disordered" evidence="1">
    <location>
        <begin position="169"/>
        <end position="251"/>
    </location>
</feature>
<dbReference type="InterPro" id="IPR036236">
    <property type="entry name" value="Znf_C2H2_sf"/>
</dbReference>
<feature type="compositionally biased region" description="Basic and acidic residues" evidence="1">
    <location>
        <begin position="403"/>
        <end position="414"/>
    </location>
</feature>
<dbReference type="HOGENOM" id="CLU_006889_0_0_1"/>
<feature type="compositionally biased region" description="Basic and acidic residues" evidence="1">
    <location>
        <begin position="648"/>
        <end position="658"/>
    </location>
</feature>
<gene>
    <name evidence="4" type="primary">6054029</name>
    <name evidence="3" type="ORF">CpipJ_CPIJ019775</name>
</gene>
<dbReference type="EMBL" id="DS233699">
    <property type="protein sequence ID" value="EDS31162.1"/>
    <property type="molecule type" value="Genomic_DNA"/>
</dbReference>
<dbReference type="VEuPathDB" id="VectorBase:CQUJHB001484"/>
<dbReference type="PANTHER" id="PTHR15577">
    <property type="entry name" value="ZINC FINGER CONTAINING PROTEIN"/>
    <property type="match status" value="1"/>
</dbReference>
<feature type="compositionally biased region" description="Basic residues" evidence="1">
    <location>
        <begin position="207"/>
        <end position="221"/>
    </location>
</feature>
<dbReference type="InterPro" id="IPR003604">
    <property type="entry name" value="Matrin/U1-like-C_Znf_C2H2"/>
</dbReference>
<protein>
    <recommendedName>
        <fullName evidence="2">U1-type domain-containing protein</fullName>
    </recommendedName>
</protein>
<feature type="region of interest" description="Disordered" evidence="1">
    <location>
        <begin position="69"/>
        <end position="91"/>
    </location>
</feature>
<feature type="compositionally biased region" description="Basic and acidic residues" evidence="1">
    <location>
        <begin position="359"/>
        <end position="383"/>
    </location>
</feature>
<dbReference type="FunCoup" id="B0XK38">
    <property type="interactions" value="293"/>
</dbReference>
<dbReference type="SUPFAM" id="SSF57667">
    <property type="entry name" value="beta-beta-alpha zinc fingers"/>
    <property type="match status" value="1"/>
</dbReference>
<dbReference type="AlphaFoldDB" id="B0XK38"/>
<organism>
    <name type="scientific">Culex quinquefasciatus</name>
    <name type="common">Southern house mosquito</name>
    <name type="synonym">Culex pungens</name>
    <dbReference type="NCBI Taxonomy" id="7176"/>
    <lineage>
        <taxon>Eukaryota</taxon>
        <taxon>Metazoa</taxon>
        <taxon>Ecdysozoa</taxon>
        <taxon>Arthropoda</taxon>
        <taxon>Hexapoda</taxon>
        <taxon>Insecta</taxon>
        <taxon>Pterygota</taxon>
        <taxon>Neoptera</taxon>
        <taxon>Endopterygota</taxon>
        <taxon>Diptera</taxon>
        <taxon>Nematocera</taxon>
        <taxon>Culicoidea</taxon>
        <taxon>Culicidae</taxon>
        <taxon>Culicinae</taxon>
        <taxon>Culicini</taxon>
        <taxon>Culex</taxon>
        <taxon>Culex</taxon>
    </lineage>
</organism>
<dbReference type="InParanoid" id="B0XK38"/>
<dbReference type="PANTHER" id="PTHR15577:SF2">
    <property type="entry name" value="ZINC FINGER PROTEIN 318"/>
    <property type="match status" value="1"/>
</dbReference>
<feature type="domain" description="U1-type" evidence="2">
    <location>
        <begin position="107"/>
        <end position="141"/>
    </location>
</feature>
<feature type="compositionally biased region" description="Pro residues" evidence="1">
    <location>
        <begin position="562"/>
        <end position="571"/>
    </location>
</feature>
<dbReference type="SMART" id="SM00451">
    <property type="entry name" value="ZnF_U1"/>
    <property type="match status" value="2"/>
</dbReference>